<reference evidence="2" key="2">
    <citation type="submission" date="2025-09" db="UniProtKB">
        <authorList>
            <consortium name="Ensembl"/>
        </authorList>
    </citation>
    <scope>IDENTIFICATION</scope>
</reference>
<proteinExistence type="inferred from homology"/>
<comment type="similarity">
    <text evidence="1">Belongs to the cornifelin family.</text>
</comment>
<evidence type="ECO:0000256" key="1">
    <source>
        <dbReference type="ARBA" id="ARBA00009024"/>
    </source>
</evidence>
<name>A0A3B4TK00_SERDU</name>
<dbReference type="RefSeq" id="XP_022600455.1">
    <property type="nucleotide sequence ID" value="XM_022744734.1"/>
</dbReference>
<protein>
    <submittedName>
        <fullName evidence="2">Plac8 onzin related protein 2</fullName>
    </submittedName>
</protein>
<dbReference type="GeneTree" id="ENSGT00940000163701"/>
<dbReference type="RefSeq" id="XP_022600454.1">
    <property type="nucleotide sequence ID" value="XM_022744733.1"/>
</dbReference>
<evidence type="ECO:0000313" key="3">
    <source>
        <dbReference type="Proteomes" id="UP000261420"/>
    </source>
</evidence>
<sequence>MSSTMVIRQPQPVMVAQDSDEWGSGICDCCEDVPECCFAFWCCPCFACRTTKAYGECLCLPLLEIFGGTIPPITMSMRVSMRQRYGIKGTMCKDCVYATCCSPCTWCQMSREMKRRNYQVVLVSAKNT</sequence>
<dbReference type="RefSeq" id="XP_022600456.1">
    <property type="nucleotide sequence ID" value="XM_022744735.1"/>
</dbReference>
<accession>A0A3B4TK00</accession>
<dbReference type="GeneID" id="111221371"/>
<dbReference type="OMA" id="CYPCFAC"/>
<dbReference type="PANTHER" id="PTHR15907">
    <property type="entry name" value="DUF614 FAMILY PROTEIN-RELATED"/>
    <property type="match status" value="1"/>
</dbReference>
<dbReference type="Ensembl" id="ENSSDUT00000006682.1">
    <property type="protein sequence ID" value="ENSSDUP00000006551.1"/>
    <property type="gene ID" value="ENSSDUG00000004826.1"/>
</dbReference>
<organism evidence="2 3">
    <name type="scientific">Seriola dumerili</name>
    <name type="common">Greater amberjack</name>
    <name type="synonym">Caranx dumerili</name>
    <dbReference type="NCBI Taxonomy" id="41447"/>
    <lineage>
        <taxon>Eukaryota</taxon>
        <taxon>Metazoa</taxon>
        <taxon>Chordata</taxon>
        <taxon>Craniata</taxon>
        <taxon>Vertebrata</taxon>
        <taxon>Euteleostomi</taxon>
        <taxon>Actinopterygii</taxon>
        <taxon>Neopterygii</taxon>
        <taxon>Teleostei</taxon>
        <taxon>Neoteleostei</taxon>
        <taxon>Acanthomorphata</taxon>
        <taxon>Carangaria</taxon>
        <taxon>Carangiformes</taxon>
        <taxon>Carangidae</taxon>
        <taxon>Seriola</taxon>
    </lineage>
</organism>
<keyword evidence="3" id="KW-1185">Reference proteome</keyword>
<dbReference type="NCBIfam" id="TIGR01571">
    <property type="entry name" value="A_thal_Cys_rich"/>
    <property type="match status" value="1"/>
</dbReference>
<evidence type="ECO:0000313" key="2">
    <source>
        <dbReference type="Ensembl" id="ENSSDUP00000006551.1"/>
    </source>
</evidence>
<dbReference type="Pfam" id="PF04749">
    <property type="entry name" value="PLAC8"/>
    <property type="match status" value="1"/>
</dbReference>
<dbReference type="InterPro" id="IPR006461">
    <property type="entry name" value="PLAC_motif_containing"/>
</dbReference>
<dbReference type="STRING" id="41447.ENSSDUP00000006551"/>
<dbReference type="KEGG" id="sdu:111221371"/>
<dbReference type="Proteomes" id="UP000261420">
    <property type="component" value="Unplaced"/>
</dbReference>
<reference evidence="2" key="1">
    <citation type="submission" date="2025-08" db="UniProtKB">
        <authorList>
            <consortium name="Ensembl"/>
        </authorList>
    </citation>
    <scope>IDENTIFICATION</scope>
</reference>
<dbReference type="AlphaFoldDB" id="A0A3B4TK00"/>